<dbReference type="AlphaFoldDB" id="A0A1H6DKU3"/>
<evidence type="ECO:0000313" key="2">
    <source>
        <dbReference type="Proteomes" id="UP000236723"/>
    </source>
</evidence>
<evidence type="ECO:0000313" key="1">
    <source>
        <dbReference type="EMBL" id="SEG86047.1"/>
    </source>
</evidence>
<keyword evidence="2" id="KW-1185">Reference proteome</keyword>
<dbReference type="InterPro" id="IPR010866">
    <property type="entry name" value="A-2_8-polyST"/>
</dbReference>
<accession>A0A1H6DKU3</accession>
<name>A0A1H6DKU3_9ACTN</name>
<proteinExistence type="predicted"/>
<reference evidence="2" key="1">
    <citation type="submission" date="2016-10" db="EMBL/GenBank/DDBJ databases">
        <authorList>
            <person name="Varghese N."/>
            <person name="Submissions S."/>
        </authorList>
    </citation>
    <scope>NUCLEOTIDE SEQUENCE [LARGE SCALE GENOMIC DNA]</scope>
    <source>
        <strain evidence="2">DSM 43163</strain>
    </source>
</reference>
<gene>
    <name evidence="1" type="ORF">SAMN04489712_118139</name>
</gene>
<dbReference type="Pfam" id="PF07388">
    <property type="entry name" value="A-2_8-polyST"/>
    <property type="match status" value="1"/>
</dbReference>
<protein>
    <submittedName>
        <fullName evidence="1">Uncharacterized protein</fullName>
    </submittedName>
</protein>
<dbReference type="Proteomes" id="UP000236723">
    <property type="component" value="Unassembled WGS sequence"/>
</dbReference>
<organism evidence="1 2">
    <name type="scientific">Thermomonospora echinospora</name>
    <dbReference type="NCBI Taxonomy" id="1992"/>
    <lineage>
        <taxon>Bacteria</taxon>
        <taxon>Bacillati</taxon>
        <taxon>Actinomycetota</taxon>
        <taxon>Actinomycetes</taxon>
        <taxon>Streptosporangiales</taxon>
        <taxon>Thermomonosporaceae</taxon>
        <taxon>Thermomonospora</taxon>
    </lineage>
</organism>
<sequence>MTQIFVSSRLFGAMSLAAAVDAGLFGPPGRRRILLVSHDAEIPELTPPPNERPGYRPLLSRFDEVISLNEVIAPQHPLSWNPRPEDLPMLERLLRQVWGLGADPVELAVEAIQSSPAKTLAAIFHEATVTVYSDGLATYGATRATPPRGVGSRLSRLVHLDLVPGLTPHLLSEYGAPGQELPGEAFLKVLDEVCAEIDPLISRYGTLGEHDNAALIVGQYFSELGILEPDEEDQMHLEMLQGVVARGHSTVLFKPHPHSPPRLFELLTDEAKRLGARLVIIDDPVPAEAWFARARPALVVGICSTAMMTARCYFGIPTVTLGVVRLLRRLQPFENSNRIPASIIDAILPRLMPDGTLQPPMIGPQEVESKLVPLVTSIAYCMQPGRRPDLRRTAVEYLSSFDPDDIPRRYFRPRLYQLGLPGGRAPVEQTPAWRPSLRGLLGR</sequence>
<dbReference type="RefSeq" id="WP_103942705.1">
    <property type="nucleotide sequence ID" value="NZ_FNVO01000018.1"/>
</dbReference>
<dbReference type="OrthoDB" id="3723482at2"/>
<dbReference type="EMBL" id="FNVO01000018">
    <property type="protein sequence ID" value="SEG86047.1"/>
    <property type="molecule type" value="Genomic_DNA"/>
</dbReference>